<dbReference type="Proteomes" id="UP000430272">
    <property type="component" value="Unassembled WGS sequence"/>
</dbReference>
<evidence type="ECO:0000313" key="2">
    <source>
        <dbReference type="EMBL" id="MXO53818.1"/>
    </source>
</evidence>
<dbReference type="PANTHER" id="PTHR43792">
    <property type="entry name" value="GNAT FAMILY, PUTATIVE (AFU_ORTHOLOGUE AFUA_3G00765)-RELATED-RELATED"/>
    <property type="match status" value="1"/>
</dbReference>
<keyword evidence="2" id="KW-0808">Transferase</keyword>
<feature type="domain" description="N-acetyltransferase" evidence="1">
    <location>
        <begin position="8"/>
        <end position="169"/>
    </location>
</feature>
<comment type="caution">
    <text evidence="2">The sequence shown here is derived from an EMBL/GenBank/DDBJ whole genome shotgun (WGS) entry which is preliminary data.</text>
</comment>
<dbReference type="OrthoDB" id="9804153at2"/>
<dbReference type="InterPro" id="IPR051531">
    <property type="entry name" value="N-acetyltransferase"/>
</dbReference>
<evidence type="ECO:0000313" key="3">
    <source>
        <dbReference type="Proteomes" id="UP000430272"/>
    </source>
</evidence>
<sequence>MFHVTERLLLRPAWPEDAEAIFGGISDEGVVRNLASAPWPYRREDAESFVSRDHVAAYPRFLITQKSRLIGCIGIDPVGEQGDGSVELGYWIARPYWGRGYATEAARGMIDIARLIGHTRLSAGHFADNPASGRVLRKVGFRPTGQSARRHSCGRGEAAECVLFSLDLADQPQMPIAA</sequence>
<gene>
    <name evidence="2" type="ORF">GRI47_07335</name>
</gene>
<dbReference type="CDD" id="cd04301">
    <property type="entry name" value="NAT_SF"/>
    <property type="match status" value="1"/>
</dbReference>
<dbReference type="SUPFAM" id="SSF55729">
    <property type="entry name" value="Acyl-CoA N-acyltransferases (Nat)"/>
    <property type="match status" value="1"/>
</dbReference>
<reference evidence="2 3" key="1">
    <citation type="submission" date="2019-12" db="EMBL/GenBank/DDBJ databases">
        <title>Genomic-based taxomic classification of the family Erythrobacteraceae.</title>
        <authorList>
            <person name="Xu L."/>
        </authorList>
    </citation>
    <scope>NUCLEOTIDE SEQUENCE [LARGE SCALE GENOMIC DNA]</scope>
    <source>
        <strain evidence="2 3">JCM 17468</strain>
    </source>
</reference>
<dbReference type="PROSITE" id="PS51186">
    <property type="entry name" value="GNAT"/>
    <property type="match status" value="1"/>
</dbReference>
<accession>A0A844Y9Z0</accession>
<dbReference type="Pfam" id="PF13302">
    <property type="entry name" value="Acetyltransf_3"/>
    <property type="match status" value="1"/>
</dbReference>
<keyword evidence="3" id="KW-1185">Reference proteome</keyword>
<dbReference type="InterPro" id="IPR000182">
    <property type="entry name" value="GNAT_dom"/>
</dbReference>
<evidence type="ECO:0000259" key="1">
    <source>
        <dbReference type="PROSITE" id="PS51186"/>
    </source>
</evidence>
<name>A0A844Y9Z0_9SPHN</name>
<organism evidence="2 3">
    <name type="scientific">Qipengyuania pelagi</name>
    <dbReference type="NCBI Taxonomy" id="994320"/>
    <lineage>
        <taxon>Bacteria</taxon>
        <taxon>Pseudomonadati</taxon>
        <taxon>Pseudomonadota</taxon>
        <taxon>Alphaproteobacteria</taxon>
        <taxon>Sphingomonadales</taxon>
        <taxon>Erythrobacteraceae</taxon>
        <taxon>Qipengyuania</taxon>
    </lineage>
</organism>
<dbReference type="GO" id="GO:0016747">
    <property type="term" value="F:acyltransferase activity, transferring groups other than amino-acyl groups"/>
    <property type="evidence" value="ECO:0007669"/>
    <property type="project" value="InterPro"/>
</dbReference>
<dbReference type="AlphaFoldDB" id="A0A844Y9Z0"/>
<dbReference type="RefSeq" id="WP_160660630.1">
    <property type="nucleotide sequence ID" value="NZ_BAABDV010000001.1"/>
</dbReference>
<dbReference type="EMBL" id="WTYD01000001">
    <property type="protein sequence ID" value="MXO53818.1"/>
    <property type="molecule type" value="Genomic_DNA"/>
</dbReference>
<proteinExistence type="predicted"/>
<protein>
    <submittedName>
        <fullName evidence="2">GNAT family N-acetyltransferase</fullName>
    </submittedName>
</protein>
<dbReference type="InterPro" id="IPR016181">
    <property type="entry name" value="Acyl_CoA_acyltransferase"/>
</dbReference>
<dbReference type="Gene3D" id="3.40.630.30">
    <property type="match status" value="1"/>
</dbReference>